<dbReference type="Gene3D" id="2.60.40.1180">
    <property type="entry name" value="Golgi alpha-mannosidase II"/>
    <property type="match status" value="2"/>
</dbReference>
<dbReference type="InterPro" id="IPR017853">
    <property type="entry name" value="GH"/>
</dbReference>
<organism evidence="6 7">
    <name type="scientific">Luteococcus peritonei</name>
    <dbReference type="NCBI Taxonomy" id="88874"/>
    <lineage>
        <taxon>Bacteria</taxon>
        <taxon>Bacillati</taxon>
        <taxon>Actinomycetota</taxon>
        <taxon>Actinomycetes</taxon>
        <taxon>Propionibacteriales</taxon>
        <taxon>Propionibacteriaceae</taxon>
        <taxon>Luteococcus</taxon>
    </lineage>
</organism>
<evidence type="ECO:0000259" key="5">
    <source>
        <dbReference type="Pfam" id="PF21365"/>
    </source>
</evidence>
<evidence type="ECO:0000313" key="7">
    <source>
        <dbReference type="Proteomes" id="UP001597326"/>
    </source>
</evidence>
<dbReference type="InterPro" id="IPR013780">
    <property type="entry name" value="Glyco_hydro_b"/>
</dbReference>
<gene>
    <name evidence="6" type="ORF">ACFSCS_12710</name>
</gene>
<keyword evidence="7" id="KW-1185">Reference proteome</keyword>
<comment type="similarity">
    <text evidence="1 2">Belongs to the glycosyl hydrolase 31 family.</text>
</comment>
<keyword evidence="2" id="KW-0326">Glycosidase</keyword>
<evidence type="ECO:0000256" key="1">
    <source>
        <dbReference type="ARBA" id="ARBA00007806"/>
    </source>
</evidence>
<evidence type="ECO:0000259" key="4">
    <source>
        <dbReference type="Pfam" id="PF17137"/>
    </source>
</evidence>
<evidence type="ECO:0000259" key="3">
    <source>
        <dbReference type="Pfam" id="PF01055"/>
    </source>
</evidence>
<feature type="domain" description="Glycosyl hydrolase family 31 C-terminal" evidence="5">
    <location>
        <begin position="517"/>
        <end position="606"/>
    </location>
</feature>
<dbReference type="Proteomes" id="UP001597326">
    <property type="component" value="Unassembled WGS sequence"/>
</dbReference>
<evidence type="ECO:0000256" key="2">
    <source>
        <dbReference type="RuleBase" id="RU361185"/>
    </source>
</evidence>
<evidence type="ECO:0000313" key="6">
    <source>
        <dbReference type="EMBL" id="MFD1891033.1"/>
    </source>
</evidence>
<dbReference type="SUPFAM" id="SSF51445">
    <property type="entry name" value="(Trans)glycosidases"/>
    <property type="match status" value="1"/>
</dbReference>
<dbReference type="InterPro" id="IPR000322">
    <property type="entry name" value="Glyco_hydro_31_TIM"/>
</dbReference>
<comment type="caution">
    <text evidence="6">The sequence shown here is derived from an EMBL/GenBank/DDBJ whole genome shotgun (WGS) entry which is preliminary data.</text>
</comment>
<dbReference type="Pfam" id="PF01055">
    <property type="entry name" value="Glyco_hydro_31_2nd"/>
    <property type="match status" value="1"/>
</dbReference>
<dbReference type="InterPro" id="IPR048395">
    <property type="entry name" value="Glyco_hydro_31_C"/>
</dbReference>
<protein>
    <submittedName>
        <fullName evidence="6">TIM-barrel domain-containing protein</fullName>
    </submittedName>
</protein>
<dbReference type="Gene3D" id="3.20.20.80">
    <property type="entry name" value="Glycosidases"/>
    <property type="match status" value="1"/>
</dbReference>
<dbReference type="PANTHER" id="PTHR43863">
    <property type="entry name" value="HYDROLASE, PUTATIVE (AFU_ORTHOLOGUE AFUA_1G03140)-RELATED"/>
    <property type="match status" value="1"/>
</dbReference>
<sequence length="781" mass="88170">MPVLPPQFHLPTTPLARPESVVQGTNVRFTVLTERLLRLEYSPTGSFEDRATQVVINRDLPTPDFKVFRDGERVQIITRYLHLDHAGGEFSAENLSVKELTGGYHSIWRPGQEADSAFSQYVGKRTQLGGTARTLDAVDGPTDLEPGLANELGITSLDDSASLALVDDWVAQRIPGNVDVYVFAYGHDYPAAVADFYRISGRQPALPRHALGNWWSRYHPYTDQEYQALITRFEAERLPFSVAVVDMDWHLTSIDPRFGAGWTGYTWNPDLFPDHVGFMAWLHEHGLKISLNVHPAEGVRAFEEAYPRMAEALGIDPATELPASFDFADPAFIRAYFEQLHHPMEAEGVDFWWVDWQQGATSRIPGLDPLWMLNHCHFLDSQRDGERGLTFSRYAGPGSHRYPVGFSGDTVVTWQSLHFQPWFTATASNIGYGWWSHDIGGHMFGHKDDELATRWLQFGVFSPVNRLHSSNGAFFGKEPWRHGPVAERIMGDFLRLRHRMVPWLFTENEASSRELRPLLRPMYWTEPEELAAYQCDNQYWFGRDLLVAPLTSPTVAGTRTASTTLWLPEGDWVDFFTGLSYRGGRRVTMHRRLDSIPVLARAGAIVPLTGQDADGQDLLRIEIPESLELRVFAGADGSYTLVEDDDRLEPRTVRTRFDYHHDSGELVIHPAEGELDLLPAQRRYRLVLVGAGTEQVVELGEVPTATGASARFDGPREFDNQVAERLFTLLDRAEIGFTTKQQCYDAITENPTAARRMAVLRALELDPVLLDVLAEVVLARE</sequence>
<accession>A0ABW4S011</accession>
<dbReference type="CDD" id="cd06595">
    <property type="entry name" value="GH31_u1"/>
    <property type="match status" value="1"/>
</dbReference>
<reference evidence="7" key="1">
    <citation type="journal article" date="2019" name="Int. J. Syst. Evol. Microbiol.">
        <title>The Global Catalogue of Microorganisms (GCM) 10K type strain sequencing project: providing services to taxonomists for standard genome sequencing and annotation.</title>
        <authorList>
            <consortium name="The Broad Institute Genomics Platform"/>
            <consortium name="The Broad Institute Genome Sequencing Center for Infectious Disease"/>
            <person name="Wu L."/>
            <person name="Ma J."/>
        </authorList>
    </citation>
    <scope>NUCLEOTIDE SEQUENCE [LARGE SCALE GENOMIC DNA]</scope>
    <source>
        <strain evidence="7">CAIM 431</strain>
    </source>
</reference>
<dbReference type="Pfam" id="PF17137">
    <property type="entry name" value="DUF5110"/>
    <property type="match status" value="1"/>
</dbReference>
<name>A0ABW4S011_9ACTN</name>
<dbReference type="InterPro" id="IPR051816">
    <property type="entry name" value="Glycosyl_Hydrolase_31"/>
</dbReference>
<proteinExistence type="inferred from homology"/>
<dbReference type="PANTHER" id="PTHR43863:SF2">
    <property type="entry name" value="MALTASE-GLUCOAMYLASE"/>
    <property type="match status" value="1"/>
</dbReference>
<feature type="domain" description="Glycoside hydrolase family 31 TIM barrel" evidence="3">
    <location>
        <begin position="204"/>
        <end position="506"/>
    </location>
</feature>
<dbReference type="RefSeq" id="WP_343874295.1">
    <property type="nucleotide sequence ID" value="NZ_BAAAIX010000026.1"/>
</dbReference>
<feature type="domain" description="DUF5110" evidence="4">
    <location>
        <begin position="627"/>
        <end position="690"/>
    </location>
</feature>
<dbReference type="Pfam" id="PF21365">
    <property type="entry name" value="Glyco_hydro_31_3rd"/>
    <property type="match status" value="1"/>
</dbReference>
<dbReference type="InterPro" id="IPR033403">
    <property type="entry name" value="DUF5110"/>
</dbReference>
<dbReference type="SUPFAM" id="SSF51011">
    <property type="entry name" value="Glycosyl hydrolase domain"/>
    <property type="match status" value="1"/>
</dbReference>
<keyword evidence="2" id="KW-0378">Hydrolase</keyword>
<dbReference type="EMBL" id="JBHUFZ010000028">
    <property type="protein sequence ID" value="MFD1891033.1"/>
    <property type="molecule type" value="Genomic_DNA"/>
</dbReference>